<comment type="caution">
    <text evidence="1">The sequence shown here is derived from an EMBL/GenBank/DDBJ whole genome shotgun (WGS) entry which is preliminary data.</text>
</comment>
<sequence>MTYAALVTLALGGMLTSAGLTSDQKPPVMAQFLETCLPHVEAETNMPEGQELISDTHILRWRMMKTGWQSCIVDFREDYSLPDNRRKEEMTHRRDVAQTMLSAAPLLVEDMRARGYEVCFDQATQENEVNIGLRKPLSDGRAVSALIWMLPDYPIAVMNAGILSKEQVKTQSCQPELS</sequence>
<dbReference type="AlphaFoldDB" id="A0A0A0HI22"/>
<dbReference type="OrthoDB" id="9846789at2"/>
<proteinExistence type="predicted"/>
<reference evidence="1 2" key="1">
    <citation type="submission" date="2013-01" db="EMBL/GenBank/DDBJ databases">
        <authorList>
            <person name="Fiebig A."/>
            <person name="Goeker M."/>
            <person name="Klenk H.-P.P."/>
        </authorList>
    </citation>
    <scope>NUCLEOTIDE SEQUENCE [LARGE SCALE GENOMIC DNA]</scope>
    <source>
        <strain evidence="1 2">DSM 17069</strain>
    </source>
</reference>
<accession>A0A0A0HI22</accession>
<dbReference type="EMBL" id="AONH01000019">
    <property type="protein sequence ID" value="KGM86329.1"/>
    <property type="molecule type" value="Genomic_DNA"/>
</dbReference>
<dbReference type="PATRIC" id="fig|1288298.3.peg.3751"/>
<organism evidence="1 2">
    <name type="scientific">Roseovarius mucosus DSM 17069</name>
    <dbReference type="NCBI Taxonomy" id="1288298"/>
    <lineage>
        <taxon>Bacteria</taxon>
        <taxon>Pseudomonadati</taxon>
        <taxon>Pseudomonadota</taxon>
        <taxon>Alphaproteobacteria</taxon>
        <taxon>Rhodobacterales</taxon>
        <taxon>Roseobacteraceae</taxon>
        <taxon>Roseovarius</taxon>
    </lineage>
</organism>
<dbReference type="Proteomes" id="UP000030021">
    <property type="component" value="Unassembled WGS sequence"/>
</dbReference>
<dbReference type="RefSeq" id="WP_037275053.1">
    <property type="nucleotide sequence ID" value="NZ_KN293984.1"/>
</dbReference>
<dbReference type="HOGENOM" id="CLU_1509502_0_0_5"/>
<name>A0A0A0HI22_9RHOB</name>
<evidence type="ECO:0000313" key="1">
    <source>
        <dbReference type="EMBL" id="KGM86329.1"/>
    </source>
</evidence>
<gene>
    <name evidence="1" type="ORF">rosmuc_03739</name>
</gene>
<protein>
    <submittedName>
        <fullName evidence="1">Uncharacterized protein</fullName>
    </submittedName>
</protein>
<evidence type="ECO:0000313" key="2">
    <source>
        <dbReference type="Proteomes" id="UP000030021"/>
    </source>
</evidence>